<feature type="region of interest" description="Disordered" evidence="1">
    <location>
        <begin position="266"/>
        <end position="455"/>
    </location>
</feature>
<feature type="compositionally biased region" description="Basic and acidic residues" evidence="1">
    <location>
        <begin position="13"/>
        <end position="22"/>
    </location>
</feature>
<feature type="compositionally biased region" description="Polar residues" evidence="1">
    <location>
        <begin position="1"/>
        <end position="11"/>
    </location>
</feature>
<gene>
    <name evidence="2" type="ORF">N7449_003247</name>
</gene>
<evidence type="ECO:0000256" key="1">
    <source>
        <dbReference type="SAM" id="MobiDB-lite"/>
    </source>
</evidence>
<dbReference type="AlphaFoldDB" id="A0A9W9MX13"/>
<proteinExistence type="predicted"/>
<accession>A0A9W9MX13</accession>
<reference evidence="2" key="1">
    <citation type="submission" date="2022-11" db="EMBL/GenBank/DDBJ databases">
        <authorList>
            <person name="Petersen C."/>
        </authorList>
    </citation>
    <scope>NUCLEOTIDE SEQUENCE</scope>
    <source>
        <strain evidence="2">IBT 20477</strain>
    </source>
</reference>
<organism evidence="2 3">
    <name type="scientific">Penicillium cf. viridicatum</name>
    <dbReference type="NCBI Taxonomy" id="2972119"/>
    <lineage>
        <taxon>Eukaryota</taxon>
        <taxon>Fungi</taxon>
        <taxon>Dikarya</taxon>
        <taxon>Ascomycota</taxon>
        <taxon>Pezizomycotina</taxon>
        <taxon>Eurotiomycetes</taxon>
        <taxon>Eurotiomycetidae</taxon>
        <taxon>Eurotiales</taxon>
        <taxon>Aspergillaceae</taxon>
        <taxon>Penicillium</taxon>
    </lineage>
</organism>
<protein>
    <submittedName>
        <fullName evidence="2">Uncharacterized protein</fullName>
    </submittedName>
</protein>
<feature type="compositionally biased region" description="Polar residues" evidence="1">
    <location>
        <begin position="328"/>
        <end position="346"/>
    </location>
</feature>
<keyword evidence="3" id="KW-1185">Reference proteome</keyword>
<comment type="caution">
    <text evidence="2">The sequence shown here is derived from an EMBL/GenBank/DDBJ whole genome shotgun (WGS) entry which is preliminary data.</text>
</comment>
<feature type="region of interest" description="Disordered" evidence="1">
    <location>
        <begin position="1"/>
        <end position="33"/>
    </location>
</feature>
<feature type="compositionally biased region" description="Basic and acidic residues" evidence="1">
    <location>
        <begin position="209"/>
        <end position="226"/>
    </location>
</feature>
<dbReference type="OrthoDB" id="20105at2759"/>
<dbReference type="EMBL" id="JAPQKQ010000002">
    <property type="protein sequence ID" value="KAJ5208868.1"/>
    <property type="molecule type" value="Genomic_DNA"/>
</dbReference>
<feature type="compositionally biased region" description="Polar residues" evidence="1">
    <location>
        <begin position="428"/>
        <end position="439"/>
    </location>
</feature>
<feature type="compositionally biased region" description="Low complexity" evidence="1">
    <location>
        <begin position="154"/>
        <end position="174"/>
    </location>
</feature>
<name>A0A9W9MX13_9EURO</name>
<feature type="compositionally biased region" description="Polar residues" evidence="1">
    <location>
        <begin position="401"/>
        <end position="411"/>
    </location>
</feature>
<feature type="compositionally biased region" description="Polar residues" evidence="1">
    <location>
        <begin position="294"/>
        <end position="320"/>
    </location>
</feature>
<sequence length="455" mass="50536">MKRTSTPSKRTNGTKDPHESAKTKTQPLPQLVLWPSIEESPTTPNYTMSSSQHLVPPSGHNHLPPPLTMSTPLTEDMKLRLYAKIEEYRRKQEEEKTHQASLVLEQRRIEQSILSDALSAGVPPNLVPLIFNGIYATGANLQLAAELQNQWSAPASQSAAPPAMPQQQNNSAPASPTKFLPVAPHPPQQSPKQPPQAHATELPPMATKHLPERRQREWSEATSSLHRDRVIRSEREQLRRKLKSQKVEFADKDLLDTAFEHTFPVTSSMIEAPSPRHLTSPPNKASGTREKRQQPPQKSHTRPSQESGRLQSQSKPQQEPQMMPKNPGSVSNAPSHVHPQQTNSPSPKRKNQRSHERVPPPKYRRHETVCCQQGPFDDSQLAQRQQQRDLSSSHESRTCVGGSSEQPSESTPAAVGKSSATAAEDLQKQPSHSESTSDVDASDPVQDTVLDIKLE</sequence>
<dbReference type="Proteomes" id="UP001150942">
    <property type="component" value="Unassembled WGS sequence"/>
</dbReference>
<reference evidence="2" key="2">
    <citation type="journal article" date="2023" name="IMA Fungus">
        <title>Comparative genomic study of the Penicillium genus elucidates a diverse pangenome and 15 lateral gene transfer events.</title>
        <authorList>
            <person name="Petersen C."/>
            <person name="Sorensen T."/>
            <person name="Nielsen M.R."/>
            <person name="Sondergaard T.E."/>
            <person name="Sorensen J.L."/>
            <person name="Fitzpatrick D.A."/>
            <person name="Frisvad J.C."/>
            <person name="Nielsen K.L."/>
        </authorList>
    </citation>
    <scope>NUCLEOTIDE SEQUENCE</scope>
    <source>
        <strain evidence="2">IBT 20477</strain>
    </source>
</reference>
<feature type="compositionally biased region" description="Pro residues" evidence="1">
    <location>
        <begin position="183"/>
        <end position="194"/>
    </location>
</feature>
<feature type="region of interest" description="Disordered" evidence="1">
    <location>
        <begin position="154"/>
        <end position="226"/>
    </location>
</feature>
<evidence type="ECO:0000313" key="2">
    <source>
        <dbReference type="EMBL" id="KAJ5208868.1"/>
    </source>
</evidence>
<evidence type="ECO:0000313" key="3">
    <source>
        <dbReference type="Proteomes" id="UP001150942"/>
    </source>
</evidence>
<feature type="compositionally biased region" description="Polar residues" evidence="1">
    <location>
        <begin position="380"/>
        <end position="390"/>
    </location>
</feature>